<name>A0ABX0ZU80_9ACTN</name>
<gene>
    <name evidence="2" type="ORF">HCN08_17495</name>
</gene>
<evidence type="ECO:0000256" key="1">
    <source>
        <dbReference type="SAM" id="MobiDB-lite"/>
    </source>
</evidence>
<dbReference type="Pfam" id="PF19594">
    <property type="entry name" value="DUF6099"/>
    <property type="match status" value="1"/>
</dbReference>
<dbReference type="RefSeq" id="WP_167984047.1">
    <property type="nucleotide sequence ID" value="NZ_JAATEJ010000013.1"/>
</dbReference>
<feature type="region of interest" description="Disordered" evidence="1">
    <location>
        <begin position="44"/>
        <end position="69"/>
    </location>
</feature>
<feature type="compositionally biased region" description="Low complexity" evidence="1">
    <location>
        <begin position="53"/>
        <end position="69"/>
    </location>
</feature>
<comment type="caution">
    <text evidence="2">The sequence shown here is derived from an EMBL/GenBank/DDBJ whole genome shotgun (WGS) entry which is preliminary data.</text>
</comment>
<accession>A0ABX0ZU80</accession>
<dbReference type="Proteomes" id="UP000734511">
    <property type="component" value="Unassembled WGS sequence"/>
</dbReference>
<dbReference type="InterPro" id="IPR046081">
    <property type="entry name" value="DUF6099"/>
</dbReference>
<dbReference type="EMBL" id="JAATEJ010000013">
    <property type="protein sequence ID" value="NJP45178.1"/>
    <property type="molecule type" value="Genomic_DNA"/>
</dbReference>
<evidence type="ECO:0000313" key="3">
    <source>
        <dbReference type="Proteomes" id="UP000734511"/>
    </source>
</evidence>
<sequence length="145" mass="15465">MDAARLVAECERVMREAPRPEDVIEEAWQAGELVEAVARLLDSAEEPRRRRAAPLLTAPGAGPPRAARLTSVRDPAGTLRALRVLLGELHQALVALARAEQHEGAYWSCVEALDAVDEAREQVRALARGERVAGGPGAGESSCGV</sequence>
<organism evidence="2 3">
    <name type="scientific">Actinacidiphila epipremni</name>
    <dbReference type="NCBI Taxonomy" id="2053013"/>
    <lineage>
        <taxon>Bacteria</taxon>
        <taxon>Bacillati</taxon>
        <taxon>Actinomycetota</taxon>
        <taxon>Actinomycetes</taxon>
        <taxon>Kitasatosporales</taxon>
        <taxon>Streptomycetaceae</taxon>
        <taxon>Actinacidiphila</taxon>
    </lineage>
</organism>
<reference evidence="2 3" key="1">
    <citation type="submission" date="2020-03" db="EMBL/GenBank/DDBJ databases">
        <title>WGS of actinomycetes isolated from Thailand.</title>
        <authorList>
            <person name="Thawai C."/>
        </authorList>
    </citation>
    <scope>NUCLEOTIDE SEQUENCE [LARGE SCALE GENOMIC DNA]</scope>
    <source>
        <strain evidence="2 3">PRB2-1</strain>
    </source>
</reference>
<keyword evidence="3" id="KW-1185">Reference proteome</keyword>
<protein>
    <submittedName>
        <fullName evidence="2">Uncharacterized protein</fullName>
    </submittedName>
</protein>
<proteinExistence type="predicted"/>
<evidence type="ECO:0000313" key="2">
    <source>
        <dbReference type="EMBL" id="NJP45178.1"/>
    </source>
</evidence>